<keyword evidence="1" id="KW-1133">Transmembrane helix</keyword>
<sequence length="51" mass="5835">MLPTNHDDRRHRLKIRLLFGLFEADANGTVAICAALVFLVLVGAGRWWTLW</sequence>
<dbReference type="RefSeq" id="WP_172685238.1">
    <property type="nucleotide sequence ID" value="NZ_JX627582.1"/>
</dbReference>
<feature type="transmembrane region" description="Helical" evidence="1">
    <location>
        <begin position="21"/>
        <end position="48"/>
    </location>
</feature>
<gene>
    <name evidence="2" type="ORF">MOC_3p0028</name>
</gene>
<dbReference type="AlphaFoldDB" id="A0A088B3D9"/>
<keyword evidence="1" id="KW-0472">Membrane</keyword>
<keyword evidence="1" id="KW-0812">Transmembrane</keyword>
<organism evidence="2">
    <name type="scientific">Methylobacterium oryzae CBMB20</name>
    <dbReference type="NCBI Taxonomy" id="693986"/>
    <lineage>
        <taxon>Bacteria</taxon>
        <taxon>Pseudomonadati</taxon>
        <taxon>Pseudomonadota</taxon>
        <taxon>Alphaproteobacteria</taxon>
        <taxon>Hyphomicrobiales</taxon>
        <taxon>Methylobacteriaceae</taxon>
        <taxon>Methylobacterium</taxon>
    </lineage>
</organism>
<dbReference type="EMBL" id="JX627582">
    <property type="protein sequence ID" value="AGO88439.1"/>
    <property type="molecule type" value="Genomic_DNA"/>
</dbReference>
<keyword evidence="2" id="KW-0614">Plasmid</keyword>
<evidence type="ECO:0000256" key="1">
    <source>
        <dbReference type="SAM" id="Phobius"/>
    </source>
</evidence>
<geneLocation type="plasmid" evidence="2">
    <name>pMOC3</name>
</geneLocation>
<name>A0A088B3D9_9HYPH</name>
<reference evidence="2" key="1">
    <citation type="journal article" date="2014" name="PLoS ONE">
        <title>Genome Information of Methylobacterium oryzae, a Plant-Probiotic Methylotroph in the Phyllosphere.</title>
        <authorList>
            <person name="Kwak M.J."/>
            <person name="Jeong H."/>
            <person name="Madhaiyan M."/>
            <person name="Lee Y."/>
            <person name="Sa T.M."/>
            <person name="Oh T.K."/>
            <person name="Kim J.F."/>
        </authorList>
    </citation>
    <scope>NUCLEOTIDE SEQUENCE</scope>
    <source>
        <strain evidence="2">CBMB20</strain>
        <plasmid evidence="2">pMOC3</plasmid>
    </source>
</reference>
<accession>A0A088B3D9</accession>
<evidence type="ECO:0000313" key="2">
    <source>
        <dbReference type="EMBL" id="AGO88439.1"/>
    </source>
</evidence>
<proteinExistence type="predicted"/>
<protein>
    <submittedName>
        <fullName evidence="2">Protein of unassigned function</fullName>
    </submittedName>
</protein>